<keyword evidence="2" id="KW-1185">Reference proteome</keyword>
<reference evidence="1 2" key="1">
    <citation type="submission" date="2016-06" db="EMBL/GenBank/DDBJ databases">
        <authorList>
            <person name="Kjaerup R.B."/>
            <person name="Dalgaard T.S."/>
            <person name="Juul-Madsen H.R."/>
        </authorList>
    </citation>
    <scope>NUCLEOTIDE SEQUENCE [LARGE SCALE GENOMIC DNA]</scope>
    <source>
        <strain evidence="1 2">DSM 16361</strain>
    </source>
</reference>
<dbReference type="AlphaFoldDB" id="A0A238D9U9"/>
<evidence type="ECO:0000313" key="2">
    <source>
        <dbReference type="Proteomes" id="UP000214566"/>
    </source>
</evidence>
<accession>A0A238D9U9</accession>
<protein>
    <submittedName>
        <fullName evidence="1">Uncharacterized protein</fullName>
    </submittedName>
</protein>
<dbReference type="Proteomes" id="UP000214566">
    <property type="component" value="Unassembled WGS sequence"/>
</dbReference>
<organism evidence="1 2">
    <name type="scientific">Thiomonas delicata</name>
    <name type="common">Thiomonas cuprina</name>
    <dbReference type="NCBI Taxonomy" id="364030"/>
    <lineage>
        <taxon>Bacteria</taxon>
        <taxon>Pseudomonadati</taxon>
        <taxon>Pseudomonadota</taxon>
        <taxon>Betaproteobacteria</taxon>
        <taxon>Burkholderiales</taxon>
        <taxon>Thiomonas</taxon>
    </lineage>
</organism>
<evidence type="ECO:0000313" key="1">
    <source>
        <dbReference type="EMBL" id="SBP89991.1"/>
    </source>
</evidence>
<sequence length="85" mass="9863">MMPTNILNLPAYKVLRVEETEDDYYIRAELAHPNSVVFSMPGEEDETPYRFSFRFVSRFFSCVGSVALVGWDQPRHTRGWSSCQP</sequence>
<gene>
    <name evidence="1" type="ORF">THIARS_90141</name>
</gene>
<proteinExistence type="predicted"/>
<dbReference type="EMBL" id="FLMQ01000058">
    <property type="protein sequence ID" value="SBP89991.1"/>
    <property type="molecule type" value="Genomic_DNA"/>
</dbReference>
<name>A0A238D9U9_THIDL</name>